<dbReference type="AlphaFoldDB" id="A0A177KTG1"/>
<organism evidence="1 2">
    <name type="scientific">Domibacillus aminovorans</name>
    <dbReference type="NCBI Taxonomy" id="29332"/>
    <lineage>
        <taxon>Bacteria</taxon>
        <taxon>Bacillati</taxon>
        <taxon>Bacillota</taxon>
        <taxon>Bacilli</taxon>
        <taxon>Bacillales</taxon>
        <taxon>Bacillaceae</taxon>
        <taxon>Domibacillus</taxon>
    </lineage>
</organism>
<evidence type="ECO:0000313" key="2">
    <source>
        <dbReference type="Proteomes" id="UP000077271"/>
    </source>
</evidence>
<comment type="caution">
    <text evidence="1">The sequence shown here is derived from an EMBL/GenBank/DDBJ whole genome shotgun (WGS) entry which is preliminary data.</text>
</comment>
<accession>A0A177KTG1</accession>
<dbReference type="Proteomes" id="UP000077271">
    <property type="component" value="Unassembled WGS sequence"/>
</dbReference>
<gene>
    <name evidence="1" type="ORF">AWH48_20020</name>
</gene>
<dbReference type="InterPro" id="IPR016024">
    <property type="entry name" value="ARM-type_fold"/>
</dbReference>
<protein>
    <submittedName>
        <fullName evidence="1">Uncharacterized protein</fullName>
    </submittedName>
</protein>
<dbReference type="PANTHER" id="PTHR41291">
    <property type="entry name" value="DNA ALKYLATION REPAIR PROTEIN"/>
    <property type="match status" value="1"/>
</dbReference>
<name>A0A177KTG1_9BACI</name>
<evidence type="ECO:0000313" key="1">
    <source>
        <dbReference type="EMBL" id="OAH56653.1"/>
    </source>
</evidence>
<proteinExistence type="predicted"/>
<dbReference type="SUPFAM" id="SSF48371">
    <property type="entry name" value="ARM repeat"/>
    <property type="match status" value="1"/>
</dbReference>
<sequence>MLKKKTNHLDYEELLQEIKSDLKEAPAFKQESMNRCLCEIGIHFPEYMETCIDIGERIGRLDDKLVPKGCTSTFAPEWIAAGLKRMKK</sequence>
<reference evidence="1 2" key="1">
    <citation type="submission" date="2016-01" db="EMBL/GenBank/DDBJ databases">
        <title>Investigation of taxonomic status of Bacillus aminovorans.</title>
        <authorList>
            <person name="Verma A."/>
            <person name="Pal Y."/>
            <person name="Krishnamurthi S."/>
        </authorList>
    </citation>
    <scope>NUCLEOTIDE SEQUENCE [LARGE SCALE GENOMIC DNA]</scope>
    <source>
        <strain evidence="1 2">DSM 4337</strain>
    </source>
</reference>
<dbReference type="PANTHER" id="PTHR41291:SF1">
    <property type="entry name" value="DNA ALKYLATION REPAIR PROTEIN"/>
    <property type="match status" value="1"/>
</dbReference>
<dbReference type="EMBL" id="LQWZ01000021">
    <property type="protein sequence ID" value="OAH56653.1"/>
    <property type="molecule type" value="Genomic_DNA"/>
</dbReference>